<dbReference type="InterPro" id="IPR034804">
    <property type="entry name" value="SQR/QFR_C/D"/>
</dbReference>
<dbReference type="SUPFAM" id="SSF81343">
    <property type="entry name" value="Fumarate reductase respiratory complex transmembrane subunits"/>
    <property type="match status" value="1"/>
</dbReference>
<gene>
    <name evidence="6" type="primary">frdD</name>
    <name evidence="6" type="ORF">GHT07_11545</name>
</gene>
<evidence type="ECO:0000256" key="3">
    <source>
        <dbReference type="ARBA" id="ARBA00022989"/>
    </source>
</evidence>
<evidence type="ECO:0000313" key="7">
    <source>
        <dbReference type="Proteomes" id="UP000487350"/>
    </source>
</evidence>
<dbReference type="OrthoDB" id="9804636at2"/>
<dbReference type="CDD" id="cd00547">
    <property type="entry name" value="QFR_TypeD_subunitD"/>
    <property type="match status" value="1"/>
</dbReference>
<dbReference type="Gene3D" id="1.20.1300.10">
    <property type="entry name" value="Fumarate reductase/succinate dehydrogenase, transmembrane subunit"/>
    <property type="match status" value="1"/>
</dbReference>
<evidence type="ECO:0000313" key="6">
    <source>
        <dbReference type="EMBL" id="MRD47915.1"/>
    </source>
</evidence>
<dbReference type="PIRSF" id="PIRSF000179">
    <property type="entry name" value="FrdD"/>
    <property type="match status" value="1"/>
</dbReference>
<keyword evidence="7" id="KW-1185">Reference proteome</keyword>
<protein>
    <submittedName>
        <fullName evidence="6">Fumarate reductase subunit FrdD</fullName>
    </submittedName>
</protein>
<dbReference type="EMBL" id="WJBU01000010">
    <property type="protein sequence ID" value="MRD47915.1"/>
    <property type="molecule type" value="Genomic_DNA"/>
</dbReference>
<name>A0A844AU87_9BURK</name>
<organism evidence="6 7">
    <name type="scientific">Caenimonas koreensis DSM 17982</name>
    <dbReference type="NCBI Taxonomy" id="1121255"/>
    <lineage>
        <taxon>Bacteria</taxon>
        <taxon>Pseudomonadati</taxon>
        <taxon>Pseudomonadota</taxon>
        <taxon>Betaproteobacteria</taxon>
        <taxon>Burkholderiales</taxon>
        <taxon>Comamonadaceae</taxon>
        <taxon>Caenimonas</taxon>
    </lineage>
</organism>
<evidence type="ECO:0000256" key="4">
    <source>
        <dbReference type="ARBA" id="ARBA00023136"/>
    </source>
</evidence>
<dbReference type="AlphaFoldDB" id="A0A844AU87"/>
<dbReference type="GO" id="GO:0016020">
    <property type="term" value="C:membrane"/>
    <property type="evidence" value="ECO:0007669"/>
    <property type="project" value="InterPro"/>
</dbReference>
<dbReference type="HAMAP" id="MF_00709">
    <property type="entry name" value="Fumarate_red_D"/>
    <property type="match status" value="1"/>
</dbReference>
<keyword evidence="3 5" id="KW-1133">Transmembrane helix</keyword>
<keyword evidence="2 5" id="KW-0812">Transmembrane</keyword>
<sequence>MSRRSNAPIFWLLFGAGGMLAALLAPALVLVTGLAAPLGWPFGADFMSYPRMLAFAQNWIGKGFIFVVISLFAWHAMHRIFHSLHDVGVHSGAVAKLVCYGVALVLTGVVLFGLLAVGG</sequence>
<comment type="caution">
    <text evidence="6">The sequence shown here is derived from an EMBL/GenBank/DDBJ whole genome shotgun (WGS) entry which is preliminary data.</text>
</comment>
<evidence type="ECO:0000256" key="1">
    <source>
        <dbReference type="ARBA" id="ARBA00022475"/>
    </source>
</evidence>
<feature type="transmembrane region" description="Helical" evidence="5">
    <location>
        <begin position="97"/>
        <end position="117"/>
    </location>
</feature>
<reference evidence="6 7" key="1">
    <citation type="submission" date="2019-11" db="EMBL/GenBank/DDBJ databases">
        <title>Caenimonas koreensis gen. nov., sp. nov., isolated from activated sludge.</title>
        <authorList>
            <person name="Seung H.R."/>
        </authorList>
    </citation>
    <scope>NUCLEOTIDE SEQUENCE [LARGE SCALE GENOMIC DNA]</scope>
    <source>
        <strain evidence="6 7">EMB320</strain>
    </source>
</reference>
<dbReference type="RefSeq" id="WP_153585239.1">
    <property type="nucleotide sequence ID" value="NZ_WJBU01000010.1"/>
</dbReference>
<evidence type="ECO:0000256" key="2">
    <source>
        <dbReference type="ARBA" id="ARBA00022692"/>
    </source>
</evidence>
<dbReference type="Proteomes" id="UP000487350">
    <property type="component" value="Unassembled WGS sequence"/>
</dbReference>
<dbReference type="GO" id="GO:0006106">
    <property type="term" value="P:fumarate metabolic process"/>
    <property type="evidence" value="ECO:0007669"/>
    <property type="project" value="InterPro"/>
</dbReference>
<dbReference type="NCBIfam" id="NF003977">
    <property type="entry name" value="PRK05470.1-1"/>
    <property type="match status" value="1"/>
</dbReference>
<keyword evidence="4 5" id="KW-0472">Membrane</keyword>
<evidence type="ECO:0000256" key="5">
    <source>
        <dbReference type="SAM" id="Phobius"/>
    </source>
</evidence>
<dbReference type="InterPro" id="IPR003418">
    <property type="entry name" value="Fumarate_red_D"/>
</dbReference>
<feature type="transmembrane region" description="Helical" evidence="5">
    <location>
        <begin position="59"/>
        <end position="77"/>
    </location>
</feature>
<dbReference type="Pfam" id="PF02313">
    <property type="entry name" value="Fumarate_red_D"/>
    <property type="match status" value="1"/>
</dbReference>
<proteinExistence type="inferred from homology"/>
<accession>A0A844AU87</accession>
<keyword evidence="1" id="KW-1003">Cell membrane</keyword>